<keyword evidence="1" id="KW-1133">Transmembrane helix</keyword>
<gene>
    <name evidence="2" type="ORF">GCM10022381_09440</name>
</gene>
<dbReference type="Proteomes" id="UP001501803">
    <property type="component" value="Unassembled WGS sequence"/>
</dbReference>
<dbReference type="InterPro" id="IPR021354">
    <property type="entry name" value="DUF2975"/>
</dbReference>
<evidence type="ECO:0000313" key="2">
    <source>
        <dbReference type="EMBL" id="GAA3868150.1"/>
    </source>
</evidence>
<evidence type="ECO:0008006" key="4">
    <source>
        <dbReference type="Google" id="ProtNLM"/>
    </source>
</evidence>
<feature type="transmembrane region" description="Helical" evidence="1">
    <location>
        <begin position="88"/>
        <end position="112"/>
    </location>
</feature>
<keyword evidence="1" id="KW-0812">Transmembrane</keyword>
<name>A0ABP7K9E1_9MICO</name>
<protein>
    <recommendedName>
        <fullName evidence="4">DUF2975 domain-containing protein</fullName>
    </recommendedName>
</protein>
<accession>A0ABP7K9E1</accession>
<evidence type="ECO:0000313" key="3">
    <source>
        <dbReference type="Proteomes" id="UP001501803"/>
    </source>
</evidence>
<feature type="transmembrane region" description="Helical" evidence="1">
    <location>
        <begin position="118"/>
        <end position="140"/>
    </location>
</feature>
<evidence type="ECO:0000256" key="1">
    <source>
        <dbReference type="SAM" id="Phobius"/>
    </source>
</evidence>
<reference evidence="3" key="1">
    <citation type="journal article" date="2019" name="Int. J. Syst. Evol. Microbiol.">
        <title>The Global Catalogue of Microorganisms (GCM) 10K type strain sequencing project: providing services to taxonomists for standard genome sequencing and annotation.</title>
        <authorList>
            <consortium name="The Broad Institute Genomics Platform"/>
            <consortium name="The Broad Institute Genome Sequencing Center for Infectious Disease"/>
            <person name="Wu L."/>
            <person name="Ma J."/>
        </authorList>
    </citation>
    <scope>NUCLEOTIDE SEQUENCE [LARGE SCALE GENOMIC DNA]</scope>
    <source>
        <strain evidence="3">JCM 17021</strain>
    </source>
</reference>
<organism evidence="2 3">
    <name type="scientific">Leifsonia kafniensis</name>
    <dbReference type="NCBI Taxonomy" id="475957"/>
    <lineage>
        <taxon>Bacteria</taxon>
        <taxon>Bacillati</taxon>
        <taxon>Actinomycetota</taxon>
        <taxon>Actinomycetes</taxon>
        <taxon>Micrococcales</taxon>
        <taxon>Microbacteriaceae</taxon>
        <taxon>Leifsonia</taxon>
    </lineage>
</organism>
<proteinExistence type="predicted"/>
<dbReference type="Pfam" id="PF11188">
    <property type="entry name" value="DUF2975"/>
    <property type="match status" value="1"/>
</dbReference>
<comment type="caution">
    <text evidence="2">The sequence shown here is derived from an EMBL/GenBank/DDBJ whole genome shotgun (WGS) entry which is preliminary data.</text>
</comment>
<dbReference type="RefSeq" id="WP_345062769.1">
    <property type="nucleotide sequence ID" value="NZ_BAABCN010000002.1"/>
</dbReference>
<keyword evidence="3" id="KW-1185">Reference proteome</keyword>
<dbReference type="EMBL" id="BAABCN010000002">
    <property type="protein sequence ID" value="GAA3868150.1"/>
    <property type="molecule type" value="Genomic_DNA"/>
</dbReference>
<feature type="transmembrane region" description="Helical" evidence="1">
    <location>
        <begin position="12"/>
        <end position="33"/>
    </location>
</feature>
<feature type="transmembrane region" description="Helical" evidence="1">
    <location>
        <begin position="53"/>
        <end position="76"/>
    </location>
</feature>
<keyword evidence="1" id="KW-0472">Membrane</keyword>
<sequence length="158" mass="16431">MSPPRSTDLITLLAWIALGLLAFTVLAGGLLMIPIAESSARAFPEFAHLQTPLLVAVAAFVACVEAMLGTTAMLVGCIRNNSIFGATALRLVDVLAGLLTVATVILAAVIPALPGPPLLVLVFLASVLVGATFVLVFLVLRSLLRSAVSMRVELDEVI</sequence>